<name>A0ABD0JVV1_9CAEN</name>
<organism evidence="2 3">
    <name type="scientific">Batillaria attramentaria</name>
    <dbReference type="NCBI Taxonomy" id="370345"/>
    <lineage>
        <taxon>Eukaryota</taxon>
        <taxon>Metazoa</taxon>
        <taxon>Spiralia</taxon>
        <taxon>Lophotrochozoa</taxon>
        <taxon>Mollusca</taxon>
        <taxon>Gastropoda</taxon>
        <taxon>Caenogastropoda</taxon>
        <taxon>Sorbeoconcha</taxon>
        <taxon>Cerithioidea</taxon>
        <taxon>Batillariidae</taxon>
        <taxon>Batillaria</taxon>
    </lineage>
</organism>
<reference evidence="2 3" key="1">
    <citation type="journal article" date="2023" name="Sci. Data">
        <title>Genome assembly of the Korean intertidal mud-creeper Batillaria attramentaria.</title>
        <authorList>
            <person name="Patra A.K."/>
            <person name="Ho P.T."/>
            <person name="Jun S."/>
            <person name="Lee S.J."/>
            <person name="Kim Y."/>
            <person name="Won Y.J."/>
        </authorList>
    </citation>
    <scope>NUCLEOTIDE SEQUENCE [LARGE SCALE GENOMIC DNA]</scope>
    <source>
        <strain evidence="2">Wonlab-2016</strain>
    </source>
</reference>
<evidence type="ECO:0000313" key="2">
    <source>
        <dbReference type="EMBL" id="KAK7479196.1"/>
    </source>
</evidence>
<dbReference type="Proteomes" id="UP001519460">
    <property type="component" value="Unassembled WGS sequence"/>
</dbReference>
<feature type="compositionally biased region" description="Basic and acidic residues" evidence="1">
    <location>
        <begin position="1"/>
        <end position="10"/>
    </location>
</feature>
<keyword evidence="3" id="KW-1185">Reference proteome</keyword>
<feature type="region of interest" description="Disordered" evidence="1">
    <location>
        <begin position="40"/>
        <end position="68"/>
    </location>
</feature>
<sequence>MLKETGKEKAPPCFTPRSRARTEHRGERAVRVIMTLTSLSCGTPAPSTRPDQRTLHRRKTRKTRESTRLERISCLLSEKKEEEEFAPER</sequence>
<feature type="region of interest" description="Disordered" evidence="1">
    <location>
        <begin position="1"/>
        <end position="26"/>
    </location>
</feature>
<evidence type="ECO:0000256" key="1">
    <source>
        <dbReference type="SAM" id="MobiDB-lite"/>
    </source>
</evidence>
<dbReference type="EMBL" id="JACVVK020000308">
    <property type="protein sequence ID" value="KAK7479196.1"/>
    <property type="molecule type" value="Genomic_DNA"/>
</dbReference>
<comment type="caution">
    <text evidence="2">The sequence shown here is derived from an EMBL/GenBank/DDBJ whole genome shotgun (WGS) entry which is preliminary data.</text>
</comment>
<protein>
    <submittedName>
        <fullName evidence="2">Uncharacterized protein</fullName>
    </submittedName>
</protein>
<dbReference type="AlphaFoldDB" id="A0ABD0JVV1"/>
<gene>
    <name evidence="2" type="ORF">BaRGS_00029540</name>
</gene>
<evidence type="ECO:0000313" key="3">
    <source>
        <dbReference type="Proteomes" id="UP001519460"/>
    </source>
</evidence>
<accession>A0ABD0JVV1</accession>
<proteinExistence type="predicted"/>